<comment type="caution">
    <text evidence="1">The sequence shown here is derived from an EMBL/GenBank/DDBJ whole genome shotgun (WGS) entry which is preliminary data.</text>
</comment>
<protein>
    <submittedName>
        <fullName evidence="1">Uncharacterized protein</fullName>
    </submittedName>
</protein>
<proteinExistence type="predicted"/>
<dbReference type="STRING" id="1927124.BST13_30860"/>
<evidence type="ECO:0000313" key="1">
    <source>
        <dbReference type="EMBL" id="ORA27321.1"/>
    </source>
</evidence>
<dbReference type="OrthoDB" id="4632325at2"/>
<name>A0A1X0AB87_9MYCO</name>
<dbReference type="RefSeq" id="WP_083168955.1">
    <property type="nucleotide sequence ID" value="NZ_MVHF01000046.1"/>
</dbReference>
<dbReference type="Proteomes" id="UP000192448">
    <property type="component" value="Unassembled WGS sequence"/>
</dbReference>
<organism evidence="1 2">
    <name type="scientific">Mycobacterium aquaticum</name>
    <dbReference type="NCBI Taxonomy" id="1927124"/>
    <lineage>
        <taxon>Bacteria</taxon>
        <taxon>Bacillati</taxon>
        <taxon>Actinomycetota</taxon>
        <taxon>Actinomycetes</taxon>
        <taxon>Mycobacteriales</taxon>
        <taxon>Mycobacteriaceae</taxon>
        <taxon>Mycobacterium</taxon>
    </lineage>
</organism>
<keyword evidence="2" id="KW-1185">Reference proteome</keyword>
<evidence type="ECO:0000313" key="2">
    <source>
        <dbReference type="Proteomes" id="UP000192448"/>
    </source>
</evidence>
<dbReference type="AlphaFoldDB" id="A0A1X0AB87"/>
<gene>
    <name evidence="1" type="ORF">BST13_30860</name>
</gene>
<reference evidence="1 2" key="1">
    <citation type="submission" date="2017-02" db="EMBL/GenBank/DDBJ databases">
        <title>The new phylogeny of genus Mycobacterium.</title>
        <authorList>
            <person name="Tortoli E."/>
            <person name="Trovato A."/>
            <person name="Cirillo D.M."/>
        </authorList>
    </citation>
    <scope>NUCLEOTIDE SEQUENCE [LARGE SCALE GENOMIC DNA]</scope>
    <source>
        <strain evidence="1 2">RW6</strain>
    </source>
</reference>
<dbReference type="EMBL" id="MVHF01000046">
    <property type="protein sequence ID" value="ORA27321.1"/>
    <property type="molecule type" value="Genomic_DNA"/>
</dbReference>
<sequence length="124" mass="13449">MIRRLLRTAAGPLLSAGVAIVGVGLTTGVAHANGGPYTWCPGQSMEDPSGPNRYGNQYVWDMSRCHTWYRVSYGFGNVPRDINGQQTLQGSSAWDGEDPPVPEPVNCGLFWCPIPPHPDPNFHG</sequence>
<accession>A0A1X0AB87</accession>